<evidence type="ECO:0000256" key="13">
    <source>
        <dbReference type="ARBA" id="ARBA00023175"/>
    </source>
</evidence>
<evidence type="ECO:0000256" key="1">
    <source>
        <dbReference type="ARBA" id="ARBA00001966"/>
    </source>
</evidence>
<feature type="coiled-coil region" evidence="18">
    <location>
        <begin position="888"/>
        <end position="922"/>
    </location>
</feature>
<protein>
    <recommendedName>
        <fullName evidence="20">Kinesin motor domain-containing protein</fullName>
    </recommendedName>
</protein>
<dbReference type="RefSeq" id="XP_038063247.1">
    <property type="nucleotide sequence ID" value="XM_038207319.1"/>
</dbReference>
<keyword evidence="11 18" id="KW-0175">Coiled coil</keyword>
<feature type="region of interest" description="Disordered" evidence="19">
    <location>
        <begin position="724"/>
        <end position="744"/>
    </location>
</feature>
<evidence type="ECO:0000256" key="19">
    <source>
        <dbReference type="SAM" id="MobiDB-lite"/>
    </source>
</evidence>
<dbReference type="GO" id="GO:0005875">
    <property type="term" value="C:microtubule associated complex"/>
    <property type="evidence" value="ECO:0007669"/>
    <property type="project" value="TreeGrafter"/>
</dbReference>
<dbReference type="InterPro" id="IPR027640">
    <property type="entry name" value="Kinesin-like_fam"/>
</dbReference>
<dbReference type="GO" id="GO:0007018">
    <property type="term" value="P:microtubule-based movement"/>
    <property type="evidence" value="ECO:0007669"/>
    <property type="project" value="InterPro"/>
</dbReference>
<keyword evidence="9" id="KW-0408">Iron</keyword>
<evidence type="ECO:0000256" key="10">
    <source>
        <dbReference type="ARBA" id="ARBA00023014"/>
    </source>
</evidence>
<dbReference type="GO" id="GO:0008017">
    <property type="term" value="F:microtubule binding"/>
    <property type="evidence" value="ECO:0007669"/>
    <property type="project" value="InterPro"/>
</dbReference>
<dbReference type="AlphaFoldDB" id="A0A914AHQ2"/>
<dbReference type="EnsemblMetazoa" id="XM_038207319.1">
    <property type="protein sequence ID" value="XP_038063247.1"/>
    <property type="gene ID" value="LOC119733953"/>
</dbReference>
<dbReference type="GO" id="GO:0005634">
    <property type="term" value="C:nucleus"/>
    <property type="evidence" value="ECO:0007669"/>
    <property type="project" value="UniProtKB-SubCell"/>
</dbReference>
<evidence type="ECO:0000256" key="5">
    <source>
        <dbReference type="ARBA" id="ARBA00022701"/>
    </source>
</evidence>
<keyword evidence="6" id="KW-0479">Metal-binding</keyword>
<evidence type="ECO:0000256" key="6">
    <source>
        <dbReference type="ARBA" id="ARBA00022723"/>
    </source>
</evidence>
<dbReference type="PROSITE" id="PS00411">
    <property type="entry name" value="KINESIN_MOTOR_1"/>
    <property type="match status" value="1"/>
</dbReference>
<keyword evidence="13 17" id="KW-0505">Motor protein</keyword>
<feature type="compositionally biased region" description="Basic and acidic residues" evidence="19">
    <location>
        <begin position="493"/>
        <end position="505"/>
    </location>
</feature>
<dbReference type="CDD" id="cd01372">
    <property type="entry name" value="KISc_KIF4"/>
    <property type="match status" value="1"/>
</dbReference>
<reference evidence="21" key="1">
    <citation type="submission" date="2022-11" db="UniProtKB">
        <authorList>
            <consortium name="EnsemblMetazoa"/>
        </authorList>
    </citation>
    <scope>IDENTIFICATION</scope>
</reference>
<evidence type="ECO:0000313" key="22">
    <source>
        <dbReference type="Proteomes" id="UP000887568"/>
    </source>
</evidence>
<name>A0A914AHQ2_PATMI</name>
<evidence type="ECO:0000256" key="4">
    <source>
        <dbReference type="ARBA" id="ARBA00022490"/>
    </source>
</evidence>
<proteinExistence type="inferred from homology"/>
<dbReference type="GO" id="GO:0051231">
    <property type="term" value="P:spindle elongation"/>
    <property type="evidence" value="ECO:0007669"/>
    <property type="project" value="TreeGrafter"/>
</dbReference>
<sequence>MPEEDIPVRVALRCRPLVPKEKAEGCQTCLNFIPNEPQVVLGKNKAFTYDFTYGPNTMQEMVYQSAVSPLVQGIFKGYNATVLAYGQTGSGKTYSMGSGYNLTDEETMGIIPRVITDLFMGIDDRPDTEFLLKCTYLEIHKEDIHDLLNTSLKKEHLAVREDPEGGIKVSGLQEVIVRNASELEQCLEQGSGGRTTGSTAMNAQSSRSHAIFTIALEMRKKDDSDNYCHAKFHLVDLAGSERAKKTQAQGERLKEGININRGLLALGNVISALGDENGRKGHIPYRDSKLTRLLQDALGGNSQTLMLACVSPADSNMEETLNTLRYADRARQIKNKPIVNRDPQSAELTRLKQQVQQLQVQLLQGKSIHGGPLPDGSMEGAADLKTLLDRNKTLETANQKLTIELQSAIDQTTQMCEKAILAEMTRDKLKQKLEQLKEETDISLGALDITVAAAADNEKVTEQLEIVRQLQKKIVDLETEDKLTNAESLYGNDTEKENVKKENGGKDSPNVSSPSLDFAGHTLRQAQLGRELQELTNALAMKQELAQTMGQNDEKMQVMKIQYQHNVRDLENEIATLQKERENLSSALHAAKSNTASNKVSEQRRLRLQELSTEISKQKKKLAEQSKLLKLKERSDHTVTKLNKEIHLMKQARVRLVKQMKEEGDKFRQWKAQKDKEVLQLKAKDRKRQCEFSKMTQKHEKQENVLRRKMEEAAAANKRLKEALEKQKAGQKKRSEEKTEAKNMVGAAKRIKSWLDHELEVMVSVNEAKRHLGSLLADRKILSQQLHQLQQENEDQPPQKKFASPTKAVSVHDRDADKRIRELKGELELRNAQISDLQQKIVDADQEEKGKNRWNEITSMVEAKCGLKWLLETCVAAKVSTSEVGSQLSDLQDSHQETVAEVDRLQEEIIELKADQEKEVTRMQRTHEDKVLYLLTQLSQAKDQKGETAPSSGNADEEMQKRIKFQDDQIRELSTLHEQLQETVTENEELHQQLTIASYSGRKQSLMPTLVSPGSSPEGTPWKLTQKRTVKQRFPVERYTVDEYFTSESELDTTGNDSDFRITPFARRKRSPIRREKRDKRSFDKGGCGCRGFCKSRLCSCVKGVQGCTESCRCDATKCMNRNDGKNPDDTMSTTASSSVLMNTTVVISDGERDSQNTTAVLNPKPRPKPSRKALWELNANTSSSSSDEFVLKPALKRTKPVAADVNPYLPIARKKSVSIDAGENGGGLKRKRKLLSTSNTGSFFKPLTDS</sequence>
<dbReference type="GO" id="GO:0005829">
    <property type="term" value="C:cytosol"/>
    <property type="evidence" value="ECO:0007669"/>
    <property type="project" value="UniProtKB-ARBA"/>
</dbReference>
<keyword evidence="14" id="KW-0206">Cytoskeleton</keyword>
<feature type="region of interest" description="Disordered" evidence="19">
    <location>
        <begin position="1220"/>
        <end position="1251"/>
    </location>
</feature>
<feature type="coiled-coil region" evidence="18">
    <location>
        <begin position="525"/>
        <end position="628"/>
    </location>
</feature>
<feature type="compositionally biased region" description="Basic and acidic residues" evidence="19">
    <location>
        <begin position="724"/>
        <end position="741"/>
    </location>
</feature>
<dbReference type="GeneID" id="119733953"/>
<comment type="cofactor">
    <cofactor evidence="1">
        <name>[4Fe-4S] cluster</name>
        <dbReference type="ChEBI" id="CHEBI:49883"/>
    </cofactor>
</comment>
<dbReference type="RefSeq" id="XP_038063245.1">
    <property type="nucleotide sequence ID" value="XM_038207317.1"/>
</dbReference>
<evidence type="ECO:0000256" key="2">
    <source>
        <dbReference type="ARBA" id="ARBA00004123"/>
    </source>
</evidence>
<keyword evidence="8 17" id="KW-0067">ATP-binding</keyword>
<dbReference type="OrthoDB" id="3176171at2759"/>
<dbReference type="Proteomes" id="UP000887568">
    <property type="component" value="Unplaced"/>
</dbReference>
<comment type="similarity">
    <text evidence="17">Belongs to the TRAFAC class myosin-kinesin ATPase superfamily. Kinesin family.</text>
</comment>
<evidence type="ECO:0000259" key="20">
    <source>
        <dbReference type="PROSITE" id="PS50067"/>
    </source>
</evidence>
<feature type="coiled-coil region" evidence="18">
    <location>
        <begin position="820"/>
        <end position="847"/>
    </location>
</feature>
<keyword evidence="4" id="KW-0963">Cytoplasm</keyword>
<feature type="region of interest" description="Disordered" evidence="19">
    <location>
        <begin position="788"/>
        <end position="814"/>
    </location>
</feature>
<feature type="domain" description="Kinesin motor" evidence="20">
    <location>
        <begin position="7"/>
        <end position="333"/>
    </location>
</feature>
<dbReference type="PRINTS" id="PR00380">
    <property type="entry name" value="KINESINHEAVY"/>
</dbReference>
<keyword evidence="7 17" id="KW-0547">Nucleotide-binding</keyword>
<feature type="coiled-coil region" evidence="18">
    <location>
        <begin position="963"/>
        <end position="993"/>
    </location>
</feature>
<dbReference type="GO" id="GO:0003777">
    <property type="term" value="F:microtubule motor activity"/>
    <property type="evidence" value="ECO:0007669"/>
    <property type="project" value="InterPro"/>
</dbReference>
<dbReference type="InterPro" id="IPR036961">
    <property type="entry name" value="Kinesin_motor_dom_sf"/>
</dbReference>
<keyword evidence="5" id="KW-0493">Microtubule</keyword>
<dbReference type="GO" id="GO:0046872">
    <property type="term" value="F:metal ion binding"/>
    <property type="evidence" value="ECO:0007669"/>
    <property type="project" value="UniProtKB-KW"/>
</dbReference>
<keyword evidence="12" id="KW-0238">DNA-binding</keyword>
<dbReference type="InterPro" id="IPR001752">
    <property type="entry name" value="Kinesin_motor_dom"/>
</dbReference>
<dbReference type="Pfam" id="PF25764">
    <property type="entry name" value="KIF21A_4th"/>
    <property type="match status" value="1"/>
</dbReference>
<dbReference type="Pfam" id="PF00225">
    <property type="entry name" value="Kinesin"/>
    <property type="match status" value="1"/>
</dbReference>
<evidence type="ECO:0000256" key="3">
    <source>
        <dbReference type="ARBA" id="ARBA00004245"/>
    </source>
</evidence>
<dbReference type="GO" id="GO:0051536">
    <property type="term" value="F:iron-sulfur cluster binding"/>
    <property type="evidence" value="ECO:0007669"/>
    <property type="project" value="UniProtKB-KW"/>
</dbReference>
<organism evidence="21 22">
    <name type="scientific">Patiria miniata</name>
    <name type="common">Bat star</name>
    <name type="synonym">Asterina miniata</name>
    <dbReference type="NCBI Taxonomy" id="46514"/>
    <lineage>
        <taxon>Eukaryota</taxon>
        <taxon>Metazoa</taxon>
        <taxon>Echinodermata</taxon>
        <taxon>Eleutherozoa</taxon>
        <taxon>Asterozoa</taxon>
        <taxon>Asteroidea</taxon>
        <taxon>Valvatacea</taxon>
        <taxon>Valvatida</taxon>
        <taxon>Asterinidae</taxon>
        <taxon>Patiria</taxon>
    </lineage>
</organism>
<evidence type="ECO:0000256" key="12">
    <source>
        <dbReference type="ARBA" id="ARBA00023125"/>
    </source>
</evidence>
<dbReference type="GO" id="GO:0005524">
    <property type="term" value="F:ATP binding"/>
    <property type="evidence" value="ECO:0007669"/>
    <property type="project" value="UniProtKB-UniRule"/>
</dbReference>
<dbReference type="FunFam" id="3.40.850.10:FF:000038">
    <property type="entry name" value="chromosome-associated kinesin KIF4A"/>
    <property type="match status" value="1"/>
</dbReference>
<dbReference type="PANTHER" id="PTHR47969">
    <property type="entry name" value="CHROMOSOME-ASSOCIATED KINESIN KIF4A-RELATED"/>
    <property type="match status" value="1"/>
</dbReference>
<evidence type="ECO:0000256" key="14">
    <source>
        <dbReference type="ARBA" id="ARBA00023212"/>
    </source>
</evidence>
<dbReference type="InterPro" id="IPR027417">
    <property type="entry name" value="P-loop_NTPase"/>
</dbReference>
<comment type="subcellular location">
    <subcellularLocation>
        <location evidence="3">Cytoplasm</location>
        <location evidence="3">Cytoskeleton</location>
    </subcellularLocation>
    <subcellularLocation>
        <location evidence="2">Nucleus</location>
    </subcellularLocation>
</comment>
<evidence type="ECO:0000256" key="15">
    <source>
        <dbReference type="ARBA" id="ARBA00023242"/>
    </source>
</evidence>
<evidence type="ECO:0000256" key="17">
    <source>
        <dbReference type="PROSITE-ProRule" id="PRU00283"/>
    </source>
</evidence>
<comment type="cofactor">
    <cofactor evidence="16">
        <name>[2Fe-2S] cluster</name>
        <dbReference type="ChEBI" id="CHEBI:190135"/>
    </cofactor>
</comment>
<feature type="region of interest" description="Disordered" evidence="19">
    <location>
        <begin position="1149"/>
        <end position="1171"/>
    </location>
</feature>
<dbReference type="PROSITE" id="PS50067">
    <property type="entry name" value="KINESIN_MOTOR_2"/>
    <property type="match status" value="1"/>
</dbReference>
<dbReference type="EnsemblMetazoa" id="XM_038207317.1">
    <property type="protein sequence ID" value="XP_038063245.1"/>
    <property type="gene ID" value="LOC119733953"/>
</dbReference>
<feature type="binding site" evidence="17">
    <location>
        <begin position="86"/>
        <end position="93"/>
    </location>
    <ligand>
        <name>ATP</name>
        <dbReference type="ChEBI" id="CHEBI:30616"/>
    </ligand>
</feature>
<accession>A0A914AHQ2</accession>
<dbReference type="OMA" id="GDMGHTT"/>
<evidence type="ECO:0000256" key="11">
    <source>
        <dbReference type="ARBA" id="ARBA00023054"/>
    </source>
</evidence>
<dbReference type="GO" id="GO:0007052">
    <property type="term" value="P:mitotic spindle organization"/>
    <property type="evidence" value="ECO:0007669"/>
    <property type="project" value="TreeGrafter"/>
</dbReference>
<keyword evidence="10" id="KW-0411">Iron-sulfur</keyword>
<dbReference type="Gene3D" id="3.40.850.10">
    <property type="entry name" value="Kinesin motor domain"/>
    <property type="match status" value="1"/>
</dbReference>
<keyword evidence="15" id="KW-0539">Nucleus</keyword>
<dbReference type="PANTHER" id="PTHR47969:SF15">
    <property type="entry name" value="CHROMOSOME-ASSOCIATED KINESIN KIF4A-RELATED"/>
    <property type="match status" value="1"/>
</dbReference>
<keyword evidence="22" id="KW-1185">Reference proteome</keyword>
<evidence type="ECO:0000256" key="16">
    <source>
        <dbReference type="ARBA" id="ARBA00034078"/>
    </source>
</evidence>
<dbReference type="InterPro" id="IPR019821">
    <property type="entry name" value="Kinesin_motor_CS"/>
</dbReference>
<evidence type="ECO:0000256" key="18">
    <source>
        <dbReference type="SAM" id="Coils"/>
    </source>
</evidence>
<evidence type="ECO:0000256" key="8">
    <source>
        <dbReference type="ARBA" id="ARBA00022840"/>
    </source>
</evidence>
<dbReference type="SMART" id="SM00129">
    <property type="entry name" value="KISc"/>
    <property type="match status" value="1"/>
</dbReference>
<feature type="region of interest" description="Disordered" evidence="19">
    <location>
        <begin position="486"/>
        <end position="517"/>
    </location>
</feature>
<evidence type="ECO:0000256" key="9">
    <source>
        <dbReference type="ARBA" id="ARBA00023004"/>
    </source>
</evidence>
<dbReference type="GO" id="GO:0005874">
    <property type="term" value="C:microtubule"/>
    <property type="evidence" value="ECO:0007669"/>
    <property type="project" value="UniProtKB-KW"/>
</dbReference>
<dbReference type="SUPFAM" id="SSF52540">
    <property type="entry name" value="P-loop containing nucleoside triphosphate hydrolases"/>
    <property type="match status" value="1"/>
</dbReference>
<evidence type="ECO:0000313" key="21">
    <source>
        <dbReference type="EnsemblMetazoa" id="XP_038063247.1"/>
    </source>
</evidence>
<dbReference type="GO" id="GO:0003677">
    <property type="term" value="F:DNA binding"/>
    <property type="evidence" value="ECO:0007669"/>
    <property type="project" value="UniProtKB-KW"/>
</dbReference>
<evidence type="ECO:0000256" key="7">
    <source>
        <dbReference type="ARBA" id="ARBA00022741"/>
    </source>
</evidence>